<dbReference type="InterPro" id="IPR001647">
    <property type="entry name" value="HTH_TetR"/>
</dbReference>
<gene>
    <name evidence="7" type="ORF">DN051_36190</name>
</gene>
<dbReference type="InterPro" id="IPR009057">
    <property type="entry name" value="Homeodomain-like_sf"/>
</dbReference>
<dbReference type="InterPro" id="IPR050109">
    <property type="entry name" value="HTH-type_TetR-like_transc_reg"/>
</dbReference>
<dbReference type="PRINTS" id="PR00455">
    <property type="entry name" value="HTHTETR"/>
</dbReference>
<feature type="region of interest" description="Disordered" evidence="5">
    <location>
        <begin position="1"/>
        <end position="22"/>
    </location>
</feature>
<evidence type="ECO:0000256" key="1">
    <source>
        <dbReference type="ARBA" id="ARBA00023015"/>
    </source>
</evidence>
<name>A0A2Z4J8A4_9ACTN</name>
<dbReference type="GO" id="GO:0003700">
    <property type="term" value="F:DNA-binding transcription factor activity"/>
    <property type="evidence" value="ECO:0007669"/>
    <property type="project" value="TreeGrafter"/>
</dbReference>
<keyword evidence="3" id="KW-0804">Transcription</keyword>
<feature type="DNA-binding region" description="H-T-H motif" evidence="4">
    <location>
        <begin position="121"/>
        <end position="140"/>
    </location>
</feature>
<dbReference type="KEGG" id="scad:DN051_36190"/>
<evidence type="ECO:0000256" key="5">
    <source>
        <dbReference type="SAM" id="MobiDB-lite"/>
    </source>
</evidence>
<feature type="domain" description="HTH tetR-type" evidence="6">
    <location>
        <begin position="98"/>
        <end position="158"/>
    </location>
</feature>
<dbReference type="EMBL" id="CP030073">
    <property type="protein sequence ID" value="AWW41442.1"/>
    <property type="molecule type" value="Genomic_DNA"/>
</dbReference>
<dbReference type="Proteomes" id="UP000249616">
    <property type="component" value="Chromosome"/>
</dbReference>
<feature type="region of interest" description="Disordered" evidence="5">
    <location>
        <begin position="71"/>
        <end position="91"/>
    </location>
</feature>
<sequence>MGRTGQVGDPGPSPPEPVGVRFSQGGSICPAISSSGRSCRCASRSLTADQLGCRGSLAPLHEDPRRCCSPRRPVLGRDAHVPRSVTGKPPTRRQLAAEQTRRKLLRAALEEFSERPYGEVTVGNIARSAGVAHGLLSHHFKGKENLYAEVVLEVDRQLRAAARIPLDGPVADRLRRHLTAHLEFLAAHREAALNLVLRRAEAMDLAEEAFATTRRDGISALCGLLGLDVDEPALELPMRGFTSACDEMTRHWLRTGPPFETGPLVECCVTFLAGALRAAHDLAPSPALHRALEELLAGKPHQVSPPA</sequence>
<organism evidence="7 8">
    <name type="scientific">Streptomyces cadmiisoli</name>
    <dbReference type="NCBI Taxonomy" id="2184053"/>
    <lineage>
        <taxon>Bacteria</taxon>
        <taxon>Bacillati</taxon>
        <taxon>Actinomycetota</taxon>
        <taxon>Actinomycetes</taxon>
        <taxon>Kitasatosporales</taxon>
        <taxon>Streptomycetaceae</taxon>
        <taxon>Streptomyces</taxon>
        <taxon>Streptomyces aurantiacus group</taxon>
    </lineage>
</organism>
<evidence type="ECO:0000259" key="6">
    <source>
        <dbReference type="PROSITE" id="PS50977"/>
    </source>
</evidence>
<dbReference type="Gene3D" id="1.10.357.10">
    <property type="entry name" value="Tetracycline Repressor, domain 2"/>
    <property type="match status" value="1"/>
</dbReference>
<reference evidence="7 8" key="1">
    <citation type="journal article" date="2019" name="Int. J. Syst. Evol. Microbiol.">
        <title>Streptomyces cadmiisoli sp. nov., a novel actinomycete isolated from cadmium-contaminated soil.</title>
        <authorList>
            <person name="Li K."/>
            <person name="Tang X."/>
            <person name="Zhao J."/>
            <person name="Guo Y."/>
            <person name="Tang Y."/>
            <person name="Gao J."/>
        </authorList>
    </citation>
    <scope>NUCLEOTIDE SEQUENCE [LARGE SCALE GENOMIC DNA]</scope>
    <source>
        <strain evidence="7 8">ZFG47</strain>
    </source>
</reference>
<dbReference type="PROSITE" id="PS50977">
    <property type="entry name" value="HTH_TETR_2"/>
    <property type="match status" value="1"/>
</dbReference>
<dbReference type="PANTHER" id="PTHR30055">
    <property type="entry name" value="HTH-TYPE TRANSCRIPTIONAL REGULATOR RUTR"/>
    <property type="match status" value="1"/>
</dbReference>
<evidence type="ECO:0000256" key="2">
    <source>
        <dbReference type="ARBA" id="ARBA00023125"/>
    </source>
</evidence>
<dbReference type="SUPFAM" id="SSF46689">
    <property type="entry name" value="Homeodomain-like"/>
    <property type="match status" value="1"/>
</dbReference>
<protein>
    <recommendedName>
        <fullName evidence="6">HTH tetR-type domain-containing protein</fullName>
    </recommendedName>
</protein>
<evidence type="ECO:0000313" key="8">
    <source>
        <dbReference type="Proteomes" id="UP000249616"/>
    </source>
</evidence>
<proteinExistence type="predicted"/>
<dbReference type="GO" id="GO:0000976">
    <property type="term" value="F:transcription cis-regulatory region binding"/>
    <property type="evidence" value="ECO:0007669"/>
    <property type="project" value="TreeGrafter"/>
</dbReference>
<dbReference type="AlphaFoldDB" id="A0A2Z4J8A4"/>
<keyword evidence="2 4" id="KW-0238">DNA-binding</keyword>
<dbReference type="Pfam" id="PF00440">
    <property type="entry name" value="TetR_N"/>
    <property type="match status" value="1"/>
</dbReference>
<dbReference type="PANTHER" id="PTHR30055:SF234">
    <property type="entry name" value="HTH-TYPE TRANSCRIPTIONAL REGULATOR BETI"/>
    <property type="match status" value="1"/>
</dbReference>
<accession>A0A2Z4J8A4</accession>
<evidence type="ECO:0000313" key="7">
    <source>
        <dbReference type="EMBL" id="AWW41442.1"/>
    </source>
</evidence>
<evidence type="ECO:0000256" key="3">
    <source>
        <dbReference type="ARBA" id="ARBA00023163"/>
    </source>
</evidence>
<evidence type="ECO:0000256" key="4">
    <source>
        <dbReference type="PROSITE-ProRule" id="PRU00335"/>
    </source>
</evidence>
<keyword evidence="1" id="KW-0805">Transcription regulation</keyword>
<keyword evidence="8" id="KW-1185">Reference proteome</keyword>